<dbReference type="GO" id="GO:0016491">
    <property type="term" value="F:oxidoreductase activity"/>
    <property type="evidence" value="ECO:0007669"/>
    <property type="project" value="UniProtKB-KW"/>
</dbReference>
<feature type="active site" evidence="4">
    <location>
        <position position="156"/>
    </location>
</feature>
<reference evidence="8" key="1">
    <citation type="submission" date="2017-06" db="EMBL/GenBank/DDBJ databases">
        <authorList>
            <person name="Varghese N."/>
            <person name="Submissions S."/>
        </authorList>
    </citation>
    <scope>NUCLEOTIDE SEQUENCE [LARGE SCALE GENOMIC DNA]</scope>
    <source>
        <strain evidence="8">JCM 23211</strain>
    </source>
</reference>
<dbReference type="Proteomes" id="UP000198327">
    <property type="component" value="Unassembled WGS sequence"/>
</dbReference>
<keyword evidence="2" id="KW-0560">Oxidoreductase</keyword>
<accession>A0A239M1U1</accession>
<keyword evidence="3" id="KW-0520">NAD</keyword>
<dbReference type="InterPro" id="IPR008927">
    <property type="entry name" value="6-PGluconate_DH-like_C_sf"/>
</dbReference>
<feature type="domain" description="3-hydroxyisobutyrate dehydrogenase-like NAD-binding" evidence="6">
    <location>
        <begin position="150"/>
        <end position="233"/>
    </location>
</feature>
<dbReference type="Gene3D" id="3.40.50.720">
    <property type="entry name" value="NAD(P)-binding Rossmann-like Domain"/>
    <property type="match status" value="1"/>
</dbReference>
<keyword evidence="8" id="KW-1185">Reference proteome</keyword>
<sequence>MARRIVESGFTLTLWARSASTLAQYADTSAAYALTPTELGRVSDLVCICVTDDAGVEEVVTGEAGVLAGMAPGGAIAIHSTVHPKTCNRLAAACAEVGVDLIDAPVSGGGIAAAEKRLLVMTGGEYKVVDRFRPILETYANPIAHMGSLGAGQVTKLLNNTVFAAQLSTAAGILAIGRSLGLDPHRLADVMANGTAGSFALKVVGPSGGDLAGMSESVGVLLRKDVGILAEVVAAGADESAGHTVWAAADDALRLLKHPRDVATSRKGVSAS</sequence>
<evidence type="ECO:0000259" key="5">
    <source>
        <dbReference type="Pfam" id="PF03446"/>
    </source>
</evidence>
<evidence type="ECO:0000313" key="7">
    <source>
        <dbReference type="EMBL" id="SNT36615.1"/>
    </source>
</evidence>
<organism evidence="7 8">
    <name type="scientific">Rhodococcoides kyotonense</name>
    <dbReference type="NCBI Taxonomy" id="398843"/>
    <lineage>
        <taxon>Bacteria</taxon>
        <taxon>Bacillati</taxon>
        <taxon>Actinomycetota</taxon>
        <taxon>Actinomycetes</taxon>
        <taxon>Mycobacteriales</taxon>
        <taxon>Nocardiaceae</taxon>
        <taxon>Rhodococcoides</taxon>
    </lineage>
</organism>
<feature type="domain" description="6-phosphogluconate dehydrogenase NADP-binding" evidence="5">
    <location>
        <begin position="1"/>
        <end position="147"/>
    </location>
</feature>
<evidence type="ECO:0000256" key="4">
    <source>
        <dbReference type="PIRSR" id="PIRSR000103-1"/>
    </source>
</evidence>
<dbReference type="InterPro" id="IPR013328">
    <property type="entry name" value="6PGD_dom2"/>
</dbReference>
<dbReference type="Pfam" id="PF03446">
    <property type="entry name" value="NAD_binding_2"/>
    <property type="match status" value="1"/>
</dbReference>
<dbReference type="PANTHER" id="PTHR43060:SF15">
    <property type="entry name" value="3-HYDROXYISOBUTYRATE DEHYDROGENASE-LIKE 1, MITOCHONDRIAL-RELATED"/>
    <property type="match status" value="1"/>
</dbReference>
<dbReference type="AlphaFoldDB" id="A0A239M1U1"/>
<dbReference type="GO" id="GO:0050661">
    <property type="term" value="F:NADP binding"/>
    <property type="evidence" value="ECO:0007669"/>
    <property type="project" value="InterPro"/>
</dbReference>
<dbReference type="InterPro" id="IPR029154">
    <property type="entry name" value="HIBADH-like_NADP-bd"/>
</dbReference>
<evidence type="ECO:0000313" key="8">
    <source>
        <dbReference type="Proteomes" id="UP000198327"/>
    </source>
</evidence>
<dbReference type="EMBL" id="FZOW01000015">
    <property type="protein sequence ID" value="SNT36615.1"/>
    <property type="molecule type" value="Genomic_DNA"/>
</dbReference>
<comment type="similarity">
    <text evidence="1">Belongs to the HIBADH-related family.</text>
</comment>
<dbReference type="InterPro" id="IPR015815">
    <property type="entry name" value="HIBADH-related"/>
</dbReference>
<dbReference type="Gene3D" id="1.10.1040.10">
    <property type="entry name" value="N-(1-d-carboxylethyl)-l-norvaline Dehydrogenase, domain 2"/>
    <property type="match status" value="1"/>
</dbReference>
<dbReference type="PIRSF" id="PIRSF000103">
    <property type="entry name" value="HIBADH"/>
    <property type="match status" value="1"/>
</dbReference>
<evidence type="ECO:0000256" key="2">
    <source>
        <dbReference type="ARBA" id="ARBA00023002"/>
    </source>
</evidence>
<evidence type="ECO:0000256" key="1">
    <source>
        <dbReference type="ARBA" id="ARBA00009080"/>
    </source>
</evidence>
<dbReference type="InterPro" id="IPR006115">
    <property type="entry name" value="6PGDH_NADP-bd"/>
</dbReference>
<evidence type="ECO:0000259" key="6">
    <source>
        <dbReference type="Pfam" id="PF14833"/>
    </source>
</evidence>
<dbReference type="PANTHER" id="PTHR43060">
    <property type="entry name" value="3-HYDROXYISOBUTYRATE DEHYDROGENASE-LIKE 1, MITOCHONDRIAL-RELATED"/>
    <property type="match status" value="1"/>
</dbReference>
<name>A0A239M1U1_9NOCA</name>
<proteinExistence type="inferred from homology"/>
<dbReference type="SUPFAM" id="SSF48179">
    <property type="entry name" value="6-phosphogluconate dehydrogenase C-terminal domain-like"/>
    <property type="match status" value="1"/>
</dbReference>
<dbReference type="GO" id="GO:0051287">
    <property type="term" value="F:NAD binding"/>
    <property type="evidence" value="ECO:0007669"/>
    <property type="project" value="InterPro"/>
</dbReference>
<dbReference type="Pfam" id="PF14833">
    <property type="entry name" value="NAD_binding_11"/>
    <property type="match status" value="1"/>
</dbReference>
<dbReference type="SUPFAM" id="SSF51735">
    <property type="entry name" value="NAD(P)-binding Rossmann-fold domains"/>
    <property type="match status" value="1"/>
</dbReference>
<evidence type="ECO:0000256" key="3">
    <source>
        <dbReference type="ARBA" id="ARBA00023027"/>
    </source>
</evidence>
<dbReference type="InterPro" id="IPR036291">
    <property type="entry name" value="NAD(P)-bd_dom_sf"/>
</dbReference>
<gene>
    <name evidence="7" type="ORF">SAMN05421642_115102</name>
</gene>
<protein>
    <submittedName>
        <fullName evidence="7">3-hydroxyisobutyrate dehydrogenase</fullName>
    </submittedName>
</protein>